<evidence type="ECO:0000313" key="3">
    <source>
        <dbReference type="Proteomes" id="UP000231056"/>
    </source>
</evidence>
<evidence type="ECO:0000313" key="2">
    <source>
        <dbReference type="EMBL" id="PIQ73077.1"/>
    </source>
</evidence>
<reference evidence="2 3" key="1">
    <citation type="submission" date="2017-09" db="EMBL/GenBank/DDBJ databases">
        <title>Depth-based differentiation of microbial function through sediment-hosted aquifers and enrichment of novel symbionts in the deep terrestrial subsurface.</title>
        <authorList>
            <person name="Probst A.J."/>
            <person name="Ladd B."/>
            <person name="Jarett J.K."/>
            <person name="Geller-Mcgrath D.E."/>
            <person name="Sieber C.M."/>
            <person name="Emerson J.B."/>
            <person name="Anantharaman K."/>
            <person name="Thomas B.C."/>
            <person name="Malmstrom R."/>
            <person name="Stieglmeier M."/>
            <person name="Klingl A."/>
            <person name="Woyke T."/>
            <person name="Ryan C.M."/>
            <person name="Banfield J.F."/>
        </authorList>
    </citation>
    <scope>NUCLEOTIDE SEQUENCE [LARGE SCALE GENOMIC DNA]</scope>
    <source>
        <strain evidence="2">CG11_big_fil_rev_8_21_14_0_20_36_8</strain>
    </source>
</reference>
<sequence>MVSLLNTHIAFSQSPTIQDEELLNEEVTQLKEKIANKVQELKETQHAIAGVVASNDEKLMVINTESRGEMEIEIDGTLTEFFEVSGSNVKEIKQEDIDNKDYVFITGPEIADSITANAVYKDISYFVFSGKIAEVNNDDYSIRIITVDKSNIVLDIESSTDVQLMDIQTLETEKIGFSKLKEGDSIHGVVKRNTLEQNQDRFSAEDLLIIPNEYFIQ</sequence>
<dbReference type="AlphaFoldDB" id="A0A2M6IT96"/>
<keyword evidence="1" id="KW-0175">Coiled coil</keyword>
<proteinExistence type="predicted"/>
<comment type="caution">
    <text evidence="2">The sequence shown here is derived from an EMBL/GenBank/DDBJ whole genome shotgun (WGS) entry which is preliminary data.</text>
</comment>
<dbReference type="Proteomes" id="UP000231056">
    <property type="component" value="Unassembled WGS sequence"/>
</dbReference>
<name>A0A2M6IT96_9BACT</name>
<evidence type="ECO:0008006" key="4">
    <source>
        <dbReference type="Google" id="ProtNLM"/>
    </source>
</evidence>
<dbReference type="EMBL" id="PCVM01000106">
    <property type="protein sequence ID" value="PIQ73077.1"/>
    <property type="molecule type" value="Genomic_DNA"/>
</dbReference>
<protein>
    <recommendedName>
        <fullName evidence="4">DUF5666 domain-containing protein</fullName>
    </recommendedName>
</protein>
<feature type="coiled-coil region" evidence="1">
    <location>
        <begin position="20"/>
        <end position="47"/>
    </location>
</feature>
<gene>
    <name evidence="2" type="ORF">COV58_04465</name>
</gene>
<organism evidence="2 3">
    <name type="scientific">Candidatus Roizmanbacteria bacterium CG11_big_fil_rev_8_21_14_0_20_36_8</name>
    <dbReference type="NCBI Taxonomy" id="1974856"/>
    <lineage>
        <taxon>Bacteria</taxon>
        <taxon>Candidatus Roizmaniibacteriota</taxon>
    </lineage>
</organism>
<accession>A0A2M6IT96</accession>
<evidence type="ECO:0000256" key="1">
    <source>
        <dbReference type="SAM" id="Coils"/>
    </source>
</evidence>